<comment type="similarity">
    <text evidence="2">Belongs to the class-I pyridoxal-phosphate-dependent aminotransferase family.</text>
</comment>
<dbReference type="CDD" id="cd00609">
    <property type="entry name" value="AAT_like"/>
    <property type="match status" value="1"/>
</dbReference>
<gene>
    <name evidence="7" type="primary">aspC_3</name>
    <name evidence="7" type="ORF">KBTEX_03304</name>
</gene>
<protein>
    <submittedName>
        <fullName evidence="7">Aspartate aminotransferase</fullName>
        <ecNumber evidence="7">2.6.1.1</ecNumber>
    </submittedName>
</protein>
<feature type="domain" description="Aminotransferase class I/classII large" evidence="6">
    <location>
        <begin position="39"/>
        <end position="382"/>
    </location>
</feature>
<name>A0A5B8RED0_9ZZZZ</name>
<keyword evidence="4 7" id="KW-0808">Transferase</keyword>
<keyword evidence="3 7" id="KW-0032">Aminotransferase</keyword>
<dbReference type="GO" id="GO:0004069">
    <property type="term" value="F:L-aspartate:2-oxoglutarate aminotransferase activity"/>
    <property type="evidence" value="ECO:0007669"/>
    <property type="project" value="UniProtKB-EC"/>
</dbReference>
<dbReference type="EMBL" id="MN079188">
    <property type="protein sequence ID" value="QEA06961.1"/>
    <property type="molecule type" value="Genomic_DNA"/>
</dbReference>
<evidence type="ECO:0000259" key="6">
    <source>
        <dbReference type="Pfam" id="PF00155"/>
    </source>
</evidence>
<dbReference type="InterPro" id="IPR015424">
    <property type="entry name" value="PyrdxlP-dep_Trfase"/>
</dbReference>
<evidence type="ECO:0000256" key="5">
    <source>
        <dbReference type="ARBA" id="ARBA00022898"/>
    </source>
</evidence>
<sequence length="390" mass="41865">MTDTAGFNPAVHGLAPPPIAAVQQWARAYSGDHGPLVDLAQAVPGYPPHPDILGWLAEAAGSAEFAGYGPIEGEAALRSAYAEHVSALYKGDIRPENVHITAGCNQAFLAAVMAVAGAGDNVLLVNPFYFNHESSLSMLGIGTEHLESLAEYGFVPDPTGVEAAIGPRTRAVVLVTPNNPTGAIYPPATVAAIHTVCRRRGLWLIVDETYRDFLPAQDQMPHGLFGEPDWTHDVIQLYSFSKSFCIPGHRLGAVTAGADVITEIAKVMDNLQICAPRVPQFAVARALPALAAWREDNRREMARRAEAFRDAMTGVPDWPVSSMGAYFAYIRHPFPDETSSGVAERLARDAGVVTVPGDFFGPDQARYLRVAFANTTAERAAVIGERLNLL</sequence>
<dbReference type="InterPro" id="IPR015421">
    <property type="entry name" value="PyrdxlP-dep_Trfase_major"/>
</dbReference>
<reference evidence="7" key="1">
    <citation type="submission" date="2019-06" db="EMBL/GenBank/DDBJ databases">
        <authorList>
            <person name="Murdoch R.W."/>
            <person name="Fathepure B."/>
        </authorList>
    </citation>
    <scope>NUCLEOTIDE SEQUENCE</scope>
</reference>
<proteinExistence type="inferred from homology"/>
<dbReference type="Pfam" id="PF00155">
    <property type="entry name" value="Aminotran_1_2"/>
    <property type="match status" value="1"/>
</dbReference>
<organism evidence="7">
    <name type="scientific">uncultured organism</name>
    <dbReference type="NCBI Taxonomy" id="155900"/>
    <lineage>
        <taxon>unclassified sequences</taxon>
        <taxon>environmental samples</taxon>
    </lineage>
</organism>
<dbReference type="EC" id="2.6.1.1" evidence="7"/>
<dbReference type="GO" id="GO:0006520">
    <property type="term" value="P:amino acid metabolic process"/>
    <property type="evidence" value="ECO:0007669"/>
    <property type="project" value="InterPro"/>
</dbReference>
<dbReference type="InterPro" id="IPR050596">
    <property type="entry name" value="AspAT/PAT-like"/>
</dbReference>
<comment type="cofactor">
    <cofactor evidence="1">
        <name>pyridoxal 5'-phosphate</name>
        <dbReference type="ChEBI" id="CHEBI:597326"/>
    </cofactor>
</comment>
<keyword evidence="5" id="KW-0663">Pyridoxal phosphate</keyword>
<dbReference type="PANTHER" id="PTHR46383">
    <property type="entry name" value="ASPARTATE AMINOTRANSFERASE"/>
    <property type="match status" value="1"/>
</dbReference>
<dbReference type="AlphaFoldDB" id="A0A5B8RED0"/>
<dbReference type="GO" id="GO:0030170">
    <property type="term" value="F:pyridoxal phosphate binding"/>
    <property type="evidence" value="ECO:0007669"/>
    <property type="project" value="InterPro"/>
</dbReference>
<evidence type="ECO:0000256" key="4">
    <source>
        <dbReference type="ARBA" id="ARBA00022679"/>
    </source>
</evidence>
<dbReference type="NCBIfam" id="NF005732">
    <property type="entry name" value="PRK07550.1"/>
    <property type="match status" value="1"/>
</dbReference>
<dbReference type="SUPFAM" id="SSF53383">
    <property type="entry name" value="PLP-dependent transferases"/>
    <property type="match status" value="1"/>
</dbReference>
<evidence type="ECO:0000256" key="2">
    <source>
        <dbReference type="ARBA" id="ARBA00007441"/>
    </source>
</evidence>
<evidence type="ECO:0000256" key="1">
    <source>
        <dbReference type="ARBA" id="ARBA00001933"/>
    </source>
</evidence>
<dbReference type="Gene3D" id="3.40.640.10">
    <property type="entry name" value="Type I PLP-dependent aspartate aminotransferase-like (Major domain)"/>
    <property type="match status" value="1"/>
</dbReference>
<evidence type="ECO:0000313" key="7">
    <source>
        <dbReference type="EMBL" id="QEA06961.1"/>
    </source>
</evidence>
<accession>A0A5B8RED0</accession>
<dbReference type="PANTHER" id="PTHR46383:SF1">
    <property type="entry name" value="ASPARTATE AMINOTRANSFERASE"/>
    <property type="match status" value="1"/>
</dbReference>
<dbReference type="InterPro" id="IPR004839">
    <property type="entry name" value="Aminotransferase_I/II_large"/>
</dbReference>
<evidence type="ECO:0000256" key="3">
    <source>
        <dbReference type="ARBA" id="ARBA00022576"/>
    </source>
</evidence>